<proteinExistence type="predicted"/>
<feature type="region of interest" description="Disordered" evidence="1">
    <location>
        <begin position="471"/>
        <end position="491"/>
    </location>
</feature>
<gene>
    <name evidence="2" type="ORF">IAR55_005626</name>
</gene>
<dbReference type="AlphaFoldDB" id="A0AAW0YV45"/>
<sequence>MVGRLSLADLPREVIRLIAMRIYDPLELTQQDRLTWGIFSTVDMHQERQEDLASLVAFGWTCRKIRREVRRLLFNCVRIPSVEHAEALVRNNDRWAKYVKSIIIDLTMFDLDEDASTRTRLSPLAAEHKPRTCWAESALLTNLLNSLPSLNHLSFFADASDDSTLALLFAALIPHPSLHSIPPTVPSSPSALSTASGSNHFVPLPHRLKSFGWRQRAAPPYLFRQFSQSSTFVSTFHLLRHAHNLSFLVLDADMDQMSKSDVLAAVKELSLRRPPYGETAEKVSLMLCGPINGWETGFLDDLVGTFKDIKELFVDRPLKKSTQAHAKSYEALISLLRPLEKLPYLRLLQVGSYTFTSSLQESICFHLARTIPSLLVVGLLGEEGETVWWGVWRRATSRGLRHASEGIYEEPSDTRLTPLGDGHLRQLEEEVNEWMRSLPPTPPREVEDIRMTPVSPVVTGSGGDPMQTQVELEGGHAGNGKGMMSLDRLLR</sequence>
<evidence type="ECO:0000313" key="3">
    <source>
        <dbReference type="Proteomes" id="UP001388673"/>
    </source>
</evidence>
<protein>
    <recommendedName>
        <fullName evidence="4">F-box domain-containing protein</fullName>
    </recommendedName>
</protein>
<dbReference type="KEGG" id="kne:92182884"/>
<organism evidence="2 3">
    <name type="scientific">Kwoniella newhampshirensis</name>
    <dbReference type="NCBI Taxonomy" id="1651941"/>
    <lineage>
        <taxon>Eukaryota</taxon>
        <taxon>Fungi</taxon>
        <taxon>Dikarya</taxon>
        <taxon>Basidiomycota</taxon>
        <taxon>Agaricomycotina</taxon>
        <taxon>Tremellomycetes</taxon>
        <taxon>Tremellales</taxon>
        <taxon>Cryptococcaceae</taxon>
        <taxon>Kwoniella</taxon>
    </lineage>
</organism>
<accession>A0AAW0YV45</accession>
<dbReference type="RefSeq" id="XP_066800490.1">
    <property type="nucleotide sequence ID" value="XM_066948717.1"/>
</dbReference>
<evidence type="ECO:0000313" key="2">
    <source>
        <dbReference type="EMBL" id="KAK8846540.1"/>
    </source>
</evidence>
<keyword evidence="3" id="KW-1185">Reference proteome</keyword>
<reference evidence="2 3" key="1">
    <citation type="journal article" date="2024" name="bioRxiv">
        <title>Comparative genomics of Cryptococcus and Kwoniella reveals pathogenesis evolution and contrasting karyotype dynamics via intercentromeric recombination or chromosome fusion.</title>
        <authorList>
            <person name="Coelho M.A."/>
            <person name="David-Palma M."/>
            <person name="Shea T."/>
            <person name="Bowers K."/>
            <person name="McGinley-Smith S."/>
            <person name="Mohammad A.W."/>
            <person name="Gnirke A."/>
            <person name="Yurkov A.M."/>
            <person name="Nowrousian M."/>
            <person name="Sun S."/>
            <person name="Cuomo C.A."/>
            <person name="Heitman J."/>
        </authorList>
    </citation>
    <scope>NUCLEOTIDE SEQUENCE [LARGE SCALE GENOMIC DNA]</scope>
    <source>
        <strain evidence="2 3">CBS 13917</strain>
    </source>
</reference>
<dbReference type="GeneID" id="92182884"/>
<dbReference type="Proteomes" id="UP001388673">
    <property type="component" value="Unassembled WGS sequence"/>
</dbReference>
<evidence type="ECO:0008006" key="4">
    <source>
        <dbReference type="Google" id="ProtNLM"/>
    </source>
</evidence>
<evidence type="ECO:0000256" key="1">
    <source>
        <dbReference type="SAM" id="MobiDB-lite"/>
    </source>
</evidence>
<comment type="caution">
    <text evidence="2">The sequence shown here is derived from an EMBL/GenBank/DDBJ whole genome shotgun (WGS) entry which is preliminary data.</text>
</comment>
<dbReference type="EMBL" id="JBCAWK010000011">
    <property type="protein sequence ID" value="KAK8846540.1"/>
    <property type="molecule type" value="Genomic_DNA"/>
</dbReference>
<name>A0AAW0YV45_9TREE</name>